<keyword evidence="7" id="KW-0256">Endoplasmic reticulum</keyword>
<feature type="transmembrane region" description="Helical" evidence="10">
    <location>
        <begin position="178"/>
        <end position="201"/>
    </location>
</feature>
<proteinExistence type="inferred from homology"/>
<feature type="transmembrane region" description="Helical" evidence="10">
    <location>
        <begin position="21"/>
        <end position="40"/>
    </location>
</feature>
<keyword evidence="6 11" id="KW-0418">Kinase</keyword>
<sequence length="513" mass="56220">MTLAEKYEGLNKALRMSFKNCGYILRPGAGTGLWLVPLIPTALLVSTVKQILRQGATLSHVYFATTVVSCGLLVTSIIYLMRFIPSYGHRIPNFLFAIPAVGTLLFLLYSQSVYGNSFHDLKRENAWFRKSCGMSKSAHVFSGFLLSLLGGIMSTYGILAGLPVLLSQAPSCFSIGEAVVVIHSVIILLYSSAINVCHVAFSHVSLIADMDVSYEAATIILQVGMAFVILMLLALVAFRMLREPPQFYMVLSTAILCTVVSLHWLLGGSPILWILVNITRDQGTFNIILGWFILTILAIGTIYLQVSHERKATTSQRKIFHVLAVFVFGSGILWTPDILYLASGIIFALFLVIEASRILSIPPLHEILKNGFLLYADEKDTLIALTPLYLLAGMAAPLWLTPLDDIPIAPSQLLPYMAGLLSIGVGDTAASYVGSNFGKRKWEGSNRTLEGTVACFLSQVIVVLFLVHYDVLPSDMLFLIRTCVAVGITSLIEAKTDQVDNVVLPLVLYILTY</sequence>
<evidence type="ECO:0000313" key="11">
    <source>
        <dbReference type="EMBL" id="KAK3917190.1"/>
    </source>
</evidence>
<evidence type="ECO:0000256" key="2">
    <source>
        <dbReference type="ARBA" id="ARBA00010794"/>
    </source>
</evidence>
<dbReference type="GO" id="GO:0043048">
    <property type="term" value="P:dolichyl monophosphate biosynthetic process"/>
    <property type="evidence" value="ECO:0007669"/>
    <property type="project" value="TreeGrafter"/>
</dbReference>
<keyword evidence="9 10" id="KW-0472">Membrane</keyword>
<evidence type="ECO:0000256" key="6">
    <source>
        <dbReference type="ARBA" id="ARBA00022777"/>
    </source>
</evidence>
<dbReference type="GO" id="GO:0004168">
    <property type="term" value="F:dolichol kinase activity"/>
    <property type="evidence" value="ECO:0007669"/>
    <property type="project" value="UniProtKB-EC"/>
</dbReference>
<organism evidence="11 12">
    <name type="scientific">Frankliniella fusca</name>
    <dbReference type="NCBI Taxonomy" id="407009"/>
    <lineage>
        <taxon>Eukaryota</taxon>
        <taxon>Metazoa</taxon>
        <taxon>Ecdysozoa</taxon>
        <taxon>Arthropoda</taxon>
        <taxon>Hexapoda</taxon>
        <taxon>Insecta</taxon>
        <taxon>Pterygota</taxon>
        <taxon>Neoptera</taxon>
        <taxon>Paraneoptera</taxon>
        <taxon>Thysanoptera</taxon>
        <taxon>Terebrantia</taxon>
        <taxon>Thripoidea</taxon>
        <taxon>Thripidae</taxon>
        <taxon>Frankliniella</taxon>
    </lineage>
</organism>
<gene>
    <name evidence="11" type="ORF">KUF71_026104</name>
</gene>
<feature type="transmembrane region" description="Helical" evidence="10">
    <location>
        <begin position="144"/>
        <end position="166"/>
    </location>
</feature>
<evidence type="ECO:0000256" key="1">
    <source>
        <dbReference type="ARBA" id="ARBA00004477"/>
    </source>
</evidence>
<comment type="caution">
    <text evidence="11">The sequence shown here is derived from an EMBL/GenBank/DDBJ whole genome shotgun (WGS) entry which is preliminary data.</text>
</comment>
<evidence type="ECO:0000256" key="7">
    <source>
        <dbReference type="ARBA" id="ARBA00022824"/>
    </source>
</evidence>
<evidence type="ECO:0000256" key="8">
    <source>
        <dbReference type="ARBA" id="ARBA00022989"/>
    </source>
</evidence>
<dbReference type="PANTHER" id="PTHR13205:SF15">
    <property type="entry name" value="DOLICHOL KINASE"/>
    <property type="match status" value="1"/>
</dbReference>
<comment type="similarity">
    <text evidence="2">Belongs to the polyprenol kinase family.</text>
</comment>
<keyword evidence="12" id="KW-1185">Reference proteome</keyword>
<reference evidence="11" key="1">
    <citation type="submission" date="2021-07" db="EMBL/GenBank/DDBJ databases">
        <authorList>
            <person name="Catto M.A."/>
            <person name="Jacobson A."/>
            <person name="Kennedy G."/>
            <person name="Labadie P."/>
            <person name="Hunt B.G."/>
            <person name="Srinivasan R."/>
        </authorList>
    </citation>
    <scope>NUCLEOTIDE SEQUENCE</scope>
    <source>
        <strain evidence="11">PL_HMW_Pooled</strain>
        <tissue evidence="11">Head</tissue>
    </source>
</reference>
<comment type="subcellular location">
    <subcellularLocation>
        <location evidence="1">Endoplasmic reticulum membrane</location>
        <topology evidence="1">Multi-pass membrane protein</topology>
    </subcellularLocation>
</comment>
<evidence type="ECO:0000256" key="4">
    <source>
        <dbReference type="ARBA" id="ARBA00022679"/>
    </source>
</evidence>
<feature type="transmembrane region" description="Helical" evidence="10">
    <location>
        <begin position="318"/>
        <end position="334"/>
    </location>
</feature>
<keyword evidence="5 10" id="KW-0812">Transmembrane</keyword>
<evidence type="ECO:0000256" key="10">
    <source>
        <dbReference type="SAM" id="Phobius"/>
    </source>
</evidence>
<feature type="transmembrane region" description="Helical" evidence="10">
    <location>
        <begin position="449"/>
        <end position="469"/>
    </location>
</feature>
<keyword evidence="4" id="KW-0808">Transferase</keyword>
<dbReference type="GO" id="GO:0005789">
    <property type="term" value="C:endoplasmic reticulum membrane"/>
    <property type="evidence" value="ECO:0007669"/>
    <property type="project" value="UniProtKB-SubCell"/>
</dbReference>
<feature type="transmembrane region" description="Helical" evidence="10">
    <location>
        <begin position="288"/>
        <end position="306"/>
    </location>
</feature>
<feature type="transmembrane region" description="Helical" evidence="10">
    <location>
        <begin position="413"/>
        <end position="437"/>
    </location>
</feature>
<dbReference type="EC" id="2.7.1.108" evidence="3"/>
<dbReference type="Proteomes" id="UP001219518">
    <property type="component" value="Unassembled WGS sequence"/>
</dbReference>
<feature type="transmembrane region" description="Helical" evidence="10">
    <location>
        <begin position="93"/>
        <end position="114"/>
    </location>
</feature>
<accession>A0AAE1HB08</accession>
<feature type="transmembrane region" description="Helical" evidence="10">
    <location>
        <begin position="381"/>
        <end position="401"/>
    </location>
</feature>
<dbReference type="InterPro" id="IPR032974">
    <property type="entry name" value="Polypren_kinase"/>
</dbReference>
<keyword evidence="8 10" id="KW-1133">Transmembrane helix</keyword>
<reference evidence="11" key="2">
    <citation type="journal article" date="2023" name="BMC Genomics">
        <title>Pest status, molecular evolution, and epigenetic factors derived from the genome assembly of Frankliniella fusca, a thysanopteran phytovirus vector.</title>
        <authorList>
            <person name="Catto M.A."/>
            <person name="Labadie P.E."/>
            <person name="Jacobson A.L."/>
            <person name="Kennedy G.G."/>
            <person name="Srinivasan R."/>
            <person name="Hunt B.G."/>
        </authorList>
    </citation>
    <scope>NUCLEOTIDE SEQUENCE</scope>
    <source>
        <strain evidence="11">PL_HMW_Pooled</strain>
    </source>
</reference>
<dbReference type="EMBL" id="JAHWGI010000698">
    <property type="protein sequence ID" value="KAK3917190.1"/>
    <property type="molecule type" value="Genomic_DNA"/>
</dbReference>
<protein>
    <recommendedName>
        <fullName evidence="3">dolichol kinase</fullName>
        <ecNumber evidence="3">2.7.1.108</ecNumber>
    </recommendedName>
</protein>
<dbReference type="AlphaFoldDB" id="A0AAE1HB08"/>
<evidence type="ECO:0000313" key="12">
    <source>
        <dbReference type="Proteomes" id="UP001219518"/>
    </source>
</evidence>
<name>A0AAE1HB08_9NEOP</name>
<feature type="transmembrane region" description="Helical" evidence="10">
    <location>
        <begin position="216"/>
        <end position="238"/>
    </location>
</feature>
<evidence type="ECO:0000256" key="9">
    <source>
        <dbReference type="ARBA" id="ARBA00023136"/>
    </source>
</evidence>
<feature type="transmembrane region" description="Helical" evidence="10">
    <location>
        <begin position="340"/>
        <end position="360"/>
    </location>
</feature>
<feature type="transmembrane region" description="Helical" evidence="10">
    <location>
        <begin position="250"/>
        <end position="276"/>
    </location>
</feature>
<feature type="transmembrane region" description="Helical" evidence="10">
    <location>
        <begin position="60"/>
        <end position="81"/>
    </location>
</feature>
<dbReference type="PANTHER" id="PTHR13205">
    <property type="entry name" value="TRANSMEMBRANE PROTEIN 15-RELATED"/>
    <property type="match status" value="1"/>
</dbReference>
<evidence type="ECO:0000256" key="5">
    <source>
        <dbReference type="ARBA" id="ARBA00022692"/>
    </source>
</evidence>
<evidence type="ECO:0000256" key="3">
    <source>
        <dbReference type="ARBA" id="ARBA00012132"/>
    </source>
</evidence>